<evidence type="ECO:0000313" key="1">
    <source>
        <dbReference type="EMBL" id="CAG6584081.1"/>
    </source>
</evidence>
<name>A0A8D8K6N7_CULPI</name>
<reference evidence="1" key="1">
    <citation type="submission" date="2021-05" db="EMBL/GenBank/DDBJ databases">
        <authorList>
            <person name="Alioto T."/>
            <person name="Alioto T."/>
            <person name="Gomez Garrido J."/>
        </authorList>
    </citation>
    <scope>NUCLEOTIDE SEQUENCE</scope>
</reference>
<accession>A0A8D8K6N7</accession>
<proteinExistence type="predicted"/>
<dbReference type="EMBL" id="HBUE01206438">
    <property type="protein sequence ID" value="CAG6532209.1"/>
    <property type="molecule type" value="Transcribed_RNA"/>
</dbReference>
<organism evidence="1">
    <name type="scientific">Culex pipiens</name>
    <name type="common">House mosquito</name>
    <dbReference type="NCBI Taxonomy" id="7175"/>
    <lineage>
        <taxon>Eukaryota</taxon>
        <taxon>Metazoa</taxon>
        <taxon>Ecdysozoa</taxon>
        <taxon>Arthropoda</taxon>
        <taxon>Hexapoda</taxon>
        <taxon>Insecta</taxon>
        <taxon>Pterygota</taxon>
        <taxon>Neoptera</taxon>
        <taxon>Endopterygota</taxon>
        <taxon>Diptera</taxon>
        <taxon>Nematocera</taxon>
        <taxon>Culicoidea</taxon>
        <taxon>Culicidae</taxon>
        <taxon>Culicinae</taxon>
        <taxon>Culicini</taxon>
        <taxon>Culex</taxon>
        <taxon>Culex</taxon>
    </lineage>
</organism>
<dbReference type="AlphaFoldDB" id="A0A8D8K6N7"/>
<sequence length="125" mass="13820">MVSTQLCSRGSTANFWNINHSQTHTSARRQRDVAMCGVTWVGSWNTADLTSCSSFGGVEDAHLGEAERNQGRSAVGTLLPIQGGSRSAKRQGRVLRGFIIWRPKIGTNTLPTSSHRIRNRRQGRR</sequence>
<dbReference type="EMBL" id="HBUE01312745">
    <property type="protein sequence ID" value="CAG6584081.1"/>
    <property type="molecule type" value="Transcribed_RNA"/>
</dbReference>
<protein>
    <submittedName>
        <fullName evidence="1">(northern house mosquito) hypothetical protein</fullName>
    </submittedName>
</protein>